<name>A0A9D4CJ10_DREPO</name>
<protein>
    <recommendedName>
        <fullName evidence="1">Homogentisate 1,2-dioxygenase C-terminal domain-containing protein</fullName>
    </recommendedName>
</protein>
<dbReference type="Proteomes" id="UP000828390">
    <property type="component" value="Unassembled WGS sequence"/>
</dbReference>
<evidence type="ECO:0000313" key="2">
    <source>
        <dbReference type="EMBL" id="KAH3726210.1"/>
    </source>
</evidence>
<keyword evidence="3" id="KW-1185">Reference proteome</keyword>
<reference evidence="2" key="2">
    <citation type="submission" date="2020-11" db="EMBL/GenBank/DDBJ databases">
        <authorList>
            <person name="McCartney M.A."/>
            <person name="Auch B."/>
            <person name="Kono T."/>
            <person name="Mallez S."/>
            <person name="Becker A."/>
            <person name="Gohl D.M."/>
            <person name="Silverstein K.A.T."/>
            <person name="Koren S."/>
            <person name="Bechman K.B."/>
            <person name="Herman A."/>
            <person name="Abrahante J.E."/>
            <person name="Garbe J."/>
        </authorList>
    </citation>
    <scope>NUCLEOTIDE SEQUENCE</scope>
    <source>
        <strain evidence="2">Duluth1</strain>
        <tissue evidence="2">Whole animal</tissue>
    </source>
</reference>
<evidence type="ECO:0000259" key="1">
    <source>
        <dbReference type="Pfam" id="PF04209"/>
    </source>
</evidence>
<proteinExistence type="predicted"/>
<organism evidence="2 3">
    <name type="scientific">Dreissena polymorpha</name>
    <name type="common">Zebra mussel</name>
    <name type="synonym">Mytilus polymorpha</name>
    <dbReference type="NCBI Taxonomy" id="45954"/>
    <lineage>
        <taxon>Eukaryota</taxon>
        <taxon>Metazoa</taxon>
        <taxon>Spiralia</taxon>
        <taxon>Lophotrochozoa</taxon>
        <taxon>Mollusca</taxon>
        <taxon>Bivalvia</taxon>
        <taxon>Autobranchia</taxon>
        <taxon>Heteroconchia</taxon>
        <taxon>Euheterodonta</taxon>
        <taxon>Imparidentia</taxon>
        <taxon>Neoheterodontei</taxon>
        <taxon>Myida</taxon>
        <taxon>Dreissenoidea</taxon>
        <taxon>Dreissenidae</taxon>
        <taxon>Dreissena</taxon>
    </lineage>
</organism>
<dbReference type="AlphaFoldDB" id="A0A9D4CJ10"/>
<evidence type="ECO:0000313" key="3">
    <source>
        <dbReference type="Proteomes" id="UP000828390"/>
    </source>
</evidence>
<accession>A0A9D4CJ10</accession>
<dbReference type="InterPro" id="IPR046451">
    <property type="entry name" value="HgmA_C"/>
</dbReference>
<dbReference type="Pfam" id="PF04209">
    <property type="entry name" value="HgmA_C"/>
    <property type="match status" value="1"/>
</dbReference>
<feature type="domain" description="Homogentisate 1,2-dioxygenase C-terminal" evidence="1">
    <location>
        <begin position="1"/>
        <end position="34"/>
    </location>
</feature>
<gene>
    <name evidence="2" type="ORF">DPMN_052067</name>
</gene>
<comment type="caution">
    <text evidence="2">The sequence shown here is derived from an EMBL/GenBank/DDBJ whole genome shotgun (WGS) entry which is preliminary data.</text>
</comment>
<reference evidence="2" key="1">
    <citation type="journal article" date="2019" name="bioRxiv">
        <title>The Genome of the Zebra Mussel, Dreissena polymorpha: A Resource for Invasive Species Research.</title>
        <authorList>
            <person name="McCartney M.A."/>
            <person name="Auch B."/>
            <person name="Kono T."/>
            <person name="Mallez S."/>
            <person name="Zhang Y."/>
            <person name="Obille A."/>
            <person name="Becker A."/>
            <person name="Abrahante J.E."/>
            <person name="Garbe J."/>
            <person name="Badalamenti J.P."/>
            <person name="Herman A."/>
            <person name="Mangelson H."/>
            <person name="Liachko I."/>
            <person name="Sullivan S."/>
            <person name="Sone E.D."/>
            <person name="Koren S."/>
            <person name="Silverstein K.A.T."/>
            <person name="Beckman K.B."/>
            <person name="Gohl D.M."/>
        </authorList>
    </citation>
    <scope>NUCLEOTIDE SEQUENCE</scope>
    <source>
        <strain evidence="2">Duluth1</strain>
        <tissue evidence="2">Whole animal</tissue>
    </source>
</reference>
<sequence length="65" mass="7478">MFESSLSFRVTEWANKTKVDEAYYTCWQPLAKHFSLTEQSPLAKTETGELPRGPLRLLAIRNECS</sequence>
<dbReference type="EMBL" id="JAIWYP010000012">
    <property type="protein sequence ID" value="KAH3726210.1"/>
    <property type="molecule type" value="Genomic_DNA"/>
</dbReference>